<evidence type="ECO:0000313" key="2">
    <source>
        <dbReference type="EMBL" id="CAD8106272.1"/>
    </source>
</evidence>
<dbReference type="EMBL" id="CAJJDM010000133">
    <property type="protein sequence ID" value="CAD8106272.1"/>
    <property type="molecule type" value="Genomic_DNA"/>
</dbReference>
<sequence>MLNLIFILVSGIHSEEPEVCYKLEGHLCVNNQIVDMTFVPLDSIIGLWRFDKNQMDDSQLLNHISQPCELGPGRGAVGNSAYYSGEQYSIIPHHDQYHEIVTISMWIYPLSSQQSFTTILRKALKSTEYTPTILLWPFHDEANVGGGQIEVIVSTSYDKENLRSKGSVTGRKWNHLAIVLQGLSIDLYINGIHDNVLSLKARPLKNEGPFYVGGDPWFNGPLLYLDDLTFYNIPFLQLEISKLVNFPGQVNNRLFYLGCDGCNYHQSLSSCKQGWHLCSLSELTSGIYMHARQNGWLRLTKDFWSRVDEIDEELAKNYLDPQKTKAAICCSDSFY</sequence>
<dbReference type="Proteomes" id="UP000688137">
    <property type="component" value="Unassembled WGS sequence"/>
</dbReference>
<dbReference type="Pfam" id="PF26058">
    <property type="entry name" value="DUF8019"/>
    <property type="match status" value="1"/>
</dbReference>
<evidence type="ECO:0000259" key="1">
    <source>
        <dbReference type="Pfam" id="PF26058"/>
    </source>
</evidence>
<accession>A0A8S1PTC0</accession>
<protein>
    <recommendedName>
        <fullName evidence="1">DUF8019 domain-containing protein</fullName>
    </recommendedName>
</protein>
<proteinExistence type="predicted"/>
<reference evidence="2" key="1">
    <citation type="submission" date="2021-01" db="EMBL/GenBank/DDBJ databases">
        <authorList>
            <consortium name="Genoscope - CEA"/>
            <person name="William W."/>
        </authorList>
    </citation>
    <scope>NUCLEOTIDE SEQUENCE</scope>
</reference>
<dbReference type="PANTHER" id="PTHR42535:SF2">
    <property type="entry name" value="CHROMOSOME UNDETERMINED SCAFFOLD_146, WHOLE GENOME SHOTGUN SEQUENCE"/>
    <property type="match status" value="1"/>
</dbReference>
<feature type="domain" description="DUF8019" evidence="1">
    <location>
        <begin position="254"/>
        <end position="332"/>
    </location>
</feature>
<keyword evidence="3" id="KW-1185">Reference proteome</keyword>
<dbReference type="OMA" id="NNHMHKL"/>
<dbReference type="Pfam" id="PF13385">
    <property type="entry name" value="Laminin_G_3"/>
    <property type="match status" value="1"/>
</dbReference>
<gene>
    <name evidence="2" type="ORF">PPRIM_AZ9-3.1.T1300038</name>
</gene>
<name>A0A8S1PTC0_PARPR</name>
<organism evidence="2 3">
    <name type="scientific">Paramecium primaurelia</name>
    <dbReference type="NCBI Taxonomy" id="5886"/>
    <lineage>
        <taxon>Eukaryota</taxon>
        <taxon>Sar</taxon>
        <taxon>Alveolata</taxon>
        <taxon>Ciliophora</taxon>
        <taxon>Intramacronucleata</taxon>
        <taxon>Oligohymenophorea</taxon>
        <taxon>Peniculida</taxon>
        <taxon>Parameciidae</taxon>
        <taxon>Paramecium</taxon>
    </lineage>
</organism>
<dbReference type="InterPro" id="IPR058332">
    <property type="entry name" value="DUF8019"/>
</dbReference>
<dbReference type="PANTHER" id="PTHR42535">
    <property type="entry name" value="OOKINETE PROTEIN, PUTATIVE-RELATED"/>
    <property type="match status" value="1"/>
</dbReference>
<dbReference type="AlphaFoldDB" id="A0A8S1PTC0"/>
<evidence type="ECO:0000313" key="3">
    <source>
        <dbReference type="Proteomes" id="UP000688137"/>
    </source>
</evidence>
<comment type="caution">
    <text evidence="2">The sequence shown here is derived from an EMBL/GenBank/DDBJ whole genome shotgun (WGS) entry which is preliminary data.</text>
</comment>